<dbReference type="Gene3D" id="3.30.565.10">
    <property type="entry name" value="Histidine kinase-like ATPase, C-terminal domain"/>
    <property type="match status" value="1"/>
</dbReference>
<accession>A0A2Z4UEX4</accession>
<dbReference type="Gene3D" id="1.20.120.620">
    <property type="entry name" value="Backbone structure of the membrane domain of e. Coli histidine kinase receptor kdpd"/>
    <property type="match status" value="1"/>
</dbReference>
<comment type="subcellular location">
    <subcellularLocation>
        <location evidence="2">Membrane</location>
        <topology evidence="2">Multi-pass membrane protein</topology>
    </subcellularLocation>
</comment>
<dbReference type="SMART" id="SM00388">
    <property type="entry name" value="HisKA"/>
    <property type="match status" value="1"/>
</dbReference>
<keyword evidence="11" id="KW-0902">Two-component regulatory system</keyword>
<keyword evidence="9" id="KW-0067">ATP-binding</keyword>
<dbReference type="AlphaFoldDB" id="A0A2Z4UEX4"/>
<evidence type="ECO:0000256" key="10">
    <source>
        <dbReference type="ARBA" id="ARBA00022989"/>
    </source>
</evidence>
<dbReference type="CDD" id="cd00082">
    <property type="entry name" value="HisKA"/>
    <property type="match status" value="1"/>
</dbReference>
<dbReference type="InterPro" id="IPR036890">
    <property type="entry name" value="HATPase_C_sf"/>
</dbReference>
<dbReference type="InterPro" id="IPR036097">
    <property type="entry name" value="HisK_dim/P_sf"/>
</dbReference>
<evidence type="ECO:0000256" key="5">
    <source>
        <dbReference type="ARBA" id="ARBA00022679"/>
    </source>
</evidence>
<dbReference type="Pfam" id="PF13493">
    <property type="entry name" value="DUF4118"/>
    <property type="match status" value="1"/>
</dbReference>
<dbReference type="InterPro" id="IPR005467">
    <property type="entry name" value="His_kinase_dom"/>
</dbReference>
<feature type="transmembrane region" description="Helical" evidence="13">
    <location>
        <begin position="79"/>
        <end position="96"/>
    </location>
</feature>
<dbReference type="Gene3D" id="3.30.450.40">
    <property type="match status" value="1"/>
</dbReference>
<keyword evidence="16" id="KW-1185">Reference proteome</keyword>
<dbReference type="Pfam" id="PF00512">
    <property type="entry name" value="HisKA"/>
    <property type="match status" value="1"/>
</dbReference>
<keyword evidence="12 13" id="KW-0472">Membrane</keyword>
<dbReference type="Proteomes" id="UP000250003">
    <property type="component" value="Chromosome"/>
</dbReference>
<name>A0A2Z4UEX4_9FIRM</name>
<dbReference type="EMBL" id="CP030280">
    <property type="protein sequence ID" value="AWY99374.1"/>
    <property type="molecule type" value="Genomic_DNA"/>
</dbReference>
<evidence type="ECO:0000256" key="2">
    <source>
        <dbReference type="ARBA" id="ARBA00004141"/>
    </source>
</evidence>
<keyword evidence="6 13" id="KW-0812">Transmembrane</keyword>
<dbReference type="Pfam" id="PF02518">
    <property type="entry name" value="HATPase_c"/>
    <property type="match status" value="1"/>
</dbReference>
<feature type="transmembrane region" description="Helical" evidence="13">
    <location>
        <begin position="33"/>
        <end position="51"/>
    </location>
</feature>
<comment type="catalytic activity">
    <reaction evidence="1">
        <text>ATP + protein L-histidine = ADP + protein N-phospho-L-histidine.</text>
        <dbReference type="EC" id="2.7.13.3"/>
    </reaction>
</comment>
<gene>
    <name evidence="15" type="ORF">DQQ01_03425</name>
</gene>
<dbReference type="InterPro" id="IPR052023">
    <property type="entry name" value="Histidine_kinase_KdpD"/>
</dbReference>
<dbReference type="InterPro" id="IPR025201">
    <property type="entry name" value="KdpD_TM"/>
</dbReference>
<dbReference type="InterPro" id="IPR003594">
    <property type="entry name" value="HATPase_dom"/>
</dbReference>
<dbReference type="PRINTS" id="PR00344">
    <property type="entry name" value="BCTRLSENSOR"/>
</dbReference>
<evidence type="ECO:0000256" key="12">
    <source>
        <dbReference type="ARBA" id="ARBA00023136"/>
    </source>
</evidence>
<dbReference type="GO" id="GO:0005886">
    <property type="term" value="C:plasma membrane"/>
    <property type="evidence" value="ECO:0007669"/>
    <property type="project" value="TreeGrafter"/>
</dbReference>
<keyword evidence="8 15" id="KW-0418">Kinase</keyword>
<dbReference type="SUPFAM" id="SSF55874">
    <property type="entry name" value="ATPase domain of HSP90 chaperone/DNA topoisomerase II/histidine kinase"/>
    <property type="match status" value="1"/>
</dbReference>
<evidence type="ECO:0000256" key="6">
    <source>
        <dbReference type="ARBA" id="ARBA00022692"/>
    </source>
</evidence>
<dbReference type="EC" id="2.7.13.3" evidence="3"/>
<keyword evidence="10 13" id="KW-1133">Transmembrane helix</keyword>
<evidence type="ECO:0000256" key="3">
    <source>
        <dbReference type="ARBA" id="ARBA00012438"/>
    </source>
</evidence>
<evidence type="ECO:0000256" key="9">
    <source>
        <dbReference type="ARBA" id="ARBA00022840"/>
    </source>
</evidence>
<dbReference type="InterPro" id="IPR029016">
    <property type="entry name" value="GAF-like_dom_sf"/>
</dbReference>
<keyword evidence="4" id="KW-0597">Phosphoprotein</keyword>
<dbReference type="KEGG" id="blau:DQQ01_03425"/>
<dbReference type="Gene3D" id="1.10.287.130">
    <property type="match status" value="1"/>
</dbReference>
<evidence type="ECO:0000256" key="4">
    <source>
        <dbReference type="ARBA" id="ARBA00022553"/>
    </source>
</evidence>
<evidence type="ECO:0000256" key="11">
    <source>
        <dbReference type="ARBA" id="ARBA00023012"/>
    </source>
</evidence>
<feature type="transmembrane region" description="Helical" evidence="13">
    <location>
        <begin position="108"/>
        <end position="129"/>
    </location>
</feature>
<evidence type="ECO:0000259" key="14">
    <source>
        <dbReference type="PROSITE" id="PS50109"/>
    </source>
</evidence>
<dbReference type="PANTHER" id="PTHR45569:SF1">
    <property type="entry name" value="SENSOR PROTEIN KDPD"/>
    <property type="match status" value="1"/>
</dbReference>
<dbReference type="InterPro" id="IPR038318">
    <property type="entry name" value="KdpD_sf"/>
</dbReference>
<protein>
    <recommendedName>
        <fullName evidence="3">histidine kinase</fullName>
        <ecNumber evidence="3">2.7.13.3</ecNumber>
    </recommendedName>
</protein>
<evidence type="ECO:0000313" key="15">
    <source>
        <dbReference type="EMBL" id="AWY99374.1"/>
    </source>
</evidence>
<dbReference type="SMART" id="SM00387">
    <property type="entry name" value="HATPase_c"/>
    <property type="match status" value="1"/>
</dbReference>
<keyword evidence="5" id="KW-0808">Transferase</keyword>
<dbReference type="InterPro" id="IPR004358">
    <property type="entry name" value="Sig_transdc_His_kin-like_C"/>
</dbReference>
<evidence type="ECO:0000256" key="13">
    <source>
        <dbReference type="SAM" id="Phobius"/>
    </source>
</evidence>
<dbReference type="OrthoDB" id="9806130at2"/>
<dbReference type="GO" id="GO:0042802">
    <property type="term" value="F:identical protein binding"/>
    <property type="evidence" value="ECO:0007669"/>
    <property type="project" value="UniProtKB-ARBA"/>
</dbReference>
<dbReference type="GO" id="GO:0005524">
    <property type="term" value="F:ATP binding"/>
    <property type="evidence" value="ECO:0007669"/>
    <property type="project" value="UniProtKB-KW"/>
</dbReference>
<proteinExistence type="predicted"/>
<keyword evidence="7" id="KW-0547">Nucleotide-binding</keyword>
<evidence type="ECO:0000256" key="7">
    <source>
        <dbReference type="ARBA" id="ARBA00022741"/>
    </source>
</evidence>
<sequence length="530" mass="59109">MEAIKERSRSMKGDFETRLYQEEGKKRKAAADIFKSILVLGISTFISYFFSKRGFREANIITVYILGVLITAVVTSQRIYSLISSVISVLLFNFLFTEPRYTFNAYDAGYIATFLVMFIAAFITSSLAVRIKKQAIQSAETAYRTRILFETNQQLGQEQNSQGIISVTCGQLEKLLKRDIIFYEVKNGNLAEPVLFSGQEGEKQDYLAPKEKRVAKWVLENNTHAGAATKTFSDADCLYLSVRVGSEVFGVVGIAIGKNTLDSFEKSIMLSILGECALAMKNDKVSREKAAAALLAKNEQLRANLLRSISHDLRTPLTSISGNAGILLSSEDSMDREKRRQLYEDIYDDSLWLINLVENLLSVTRIEDGTMKLRLNTELLEEIVQEAVNHVEKRSKEHKITVHFSDSLLLVKADARLIVQVLVNLMDNAIKYTPAGSEIEIEIRLQGNMAEVSVADNGSGVSENAKAHIFEMFYTDATKAADSRRSLGLGLALCKSIITAHGGMIKVEDNQPHGARFIFTLPAKEVKLHE</sequence>
<reference evidence="16" key="1">
    <citation type="submission" date="2018-06" db="EMBL/GenBank/DDBJ databases">
        <title>Description of Blautia argi sp. nov., a new anaerobic isolated from dog feces.</title>
        <authorList>
            <person name="Chang Y.-H."/>
            <person name="Paek J."/>
            <person name="Shin Y."/>
        </authorList>
    </citation>
    <scope>NUCLEOTIDE SEQUENCE [LARGE SCALE GENOMIC DNA]</scope>
    <source>
        <strain evidence="16">KCTC 15426</strain>
    </source>
</reference>
<dbReference type="PANTHER" id="PTHR45569">
    <property type="entry name" value="SENSOR PROTEIN KDPD"/>
    <property type="match status" value="1"/>
</dbReference>
<feature type="domain" description="Histidine kinase" evidence="14">
    <location>
        <begin position="308"/>
        <end position="525"/>
    </location>
</feature>
<evidence type="ECO:0000256" key="8">
    <source>
        <dbReference type="ARBA" id="ARBA00022777"/>
    </source>
</evidence>
<dbReference type="GO" id="GO:0000155">
    <property type="term" value="F:phosphorelay sensor kinase activity"/>
    <property type="evidence" value="ECO:0007669"/>
    <property type="project" value="InterPro"/>
</dbReference>
<evidence type="ECO:0000256" key="1">
    <source>
        <dbReference type="ARBA" id="ARBA00000085"/>
    </source>
</evidence>
<organism evidence="15 16">
    <name type="scientific">Blautia argi</name>
    <dbReference type="NCBI Taxonomy" id="1912897"/>
    <lineage>
        <taxon>Bacteria</taxon>
        <taxon>Bacillati</taxon>
        <taxon>Bacillota</taxon>
        <taxon>Clostridia</taxon>
        <taxon>Lachnospirales</taxon>
        <taxon>Lachnospiraceae</taxon>
        <taxon>Blautia</taxon>
    </lineage>
</organism>
<feature type="transmembrane region" description="Helical" evidence="13">
    <location>
        <begin position="57"/>
        <end position="74"/>
    </location>
</feature>
<evidence type="ECO:0000313" key="16">
    <source>
        <dbReference type="Proteomes" id="UP000250003"/>
    </source>
</evidence>
<dbReference type="PROSITE" id="PS50109">
    <property type="entry name" value="HIS_KIN"/>
    <property type="match status" value="1"/>
</dbReference>
<dbReference type="FunFam" id="3.30.565.10:FF:000042">
    <property type="entry name" value="Two-component sensor histidine kinase KdpD"/>
    <property type="match status" value="1"/>
</dbReference>
<dbReference type="SUPFAM" id="SSF47384">
    <property type="entry name" value="Homodimeric domain of signal transducing histidine kinase"/>
    <property type="match status" value="1"/>
</dbReference>
<dbReference type="CDD" id="cd00075">
    <property type="entry name" value="HATPase"/>
    <property type="match status" value="1"/>
</dbReference>
<dbReference type="InterPro" id="IPR003661">
    <property type="entry name" value="HisK_dim/P_dom"/>
</dbReference>